<evidence type="ECO:0000313" key="6">
    <source>
        <dbReference type="Proteomes" id="UP001268256"/>
    </source>
</evidence>
<dbReference type="EMBL" id="JAVMIP010000007">
    <property type="protein sequence ID" value="MDS3860924.1"/>
    <property type="molecule type" value="Genomic_DNA"/>
</dbReference>
<dbReference type="RefSeq" id="WP_322878184.1">
    <property type="nucleotide sequence ID" value="NZ_JAVMIP010000007.1"/>
</dbReference>
<evidence type="ECO:0000256" key="2">
    <source>
        <dbReference type="ARBA" id="ARBA00022692"/>
    </source>
</evidence>
<dbReference type="InterPro" id="IPR021147">
    <property type="entry name" value="DUF697"/>
</dbReference>
<sequence length="418" mass="46459">MPLWFAAGLITVFWSLTWLWSHPAWGLSLSLLVAAGAWWGRGFLISSASPLPAIQAQAITPGQIETQLQATQALITTLNQYNTTHNLETQLFSIRQNLQRQHLSLFLWGNVGNHLASLGAELARLGNGNWQIQVSEDLRVMPNSDLILFVISGDLTGSEHQALQTLKDQQQRFLVIWQEPARPHLGELGILEQALTPKLAEFVAPRDWLKIKAHDPGLEPLQSRLSEILATEKQTLIWQHTLQASIRLCQQTQNQINQARKELALPIINRYQWLGAGAAAVNPVPILDLVVTGGLLVQLTLEMGKLYQRNFNLTQARPLAETLLRVMVQFGAVEVTTQTLSHWLKGNSLTYLAGSCLQGASVAYLLRVGGLSLIDYWQTVAAQPESKVNLGSQLQASLQKTMAQLPRSAFFRNFQPQV</sequence>
<evidence type="ECO:0000256" key="1">
    <source>
        <dbReference type="ARBA" id="ARBA00004141"/>
    </source>
</evidence>
<evidence type="ECO:0000256" key="3">
    <source>
        <dbReference type="ARBA" id="ARBA00022989"/>
    </source>
</evidence>
<evidence type="ECO:0000313" key="5">
    <source>
        <dbReference type="EMBL" id="MDS3860924.1"/>
    </source>
</evidence>
<keyword evidence="3" id="KW-1133">Transmembrane helix</keyword>
<dbReference type="Pfam" id="PF05128">
    <property type="entry name" value="DUF697"/>
    <property type="match status" value="1"/>
</dbReference>
<dbReference type="Proteomes" id="UP001268256">
    <property type="component" value="Unassembled WGS sequence"/>
</dbReference>
<accession>A0AAE4JYE8</accession>
<keyword evidence="2" id="KW-0812">Transmembrane</keyword>
<proteinExistence type="predicted"/>
<name>A0AAE4JYE8_9CYAN</name>
<keyword evidence="4" id="KW-0472">Membrane</keyword>
<comment type="caution">
    <text evidence="5">The sequence shown here is derived from an EMBL/GenBank/DDBJ whole genome shotgun (WGS) entry which is preliminary data.</text>
</comment>
<protein>
    <submittedName>
        <fullName evidence="5">DUF697 domain-containing protein</fullName>
    </submittedName>
</protein>
<gene>
    <name evidence="5" type="ORF">RIF25_08870</name>
</gene>
<organism evidence="5 6">
    <name type="scientific">Pseudocalidococcus azoricus BACA0444</name>
    <dbReference type="NCBI Taxonomy" id="2918990"/>
    <lineage>
        <taxon>Bacteria</taxon>
        <taxon>Bacillati</taxon>
        <taxon>Cyanobacteriota</taxon>
        <taxon>Cyanophyceae</taxon>
        <taxon>Acaryochloridales</taxon>
        <taxon>Thermosynechococcaceae</taxon>
        <taxon>Pseudocalidococcus</taxon>
        <taxon>Pseudocalidococcus azoricus</taxon>
    </lineage>
</organism>
<dbReference type="AlphaFoldDB" id="A0AAE4JYE8"/>
<dbReference type="GO" id="GO:0016020">
    <property type="term" value="C:membrane"/>
    <property type="evidence" value="ECO:0007669"/>
    <property type="project" value="UniProtKB-SubCell"/>
</dbReference>
<evidence type="ECO:0000256" key="4">
    <source>
        <dbReference type="ARBA" id="ARBA00023136"/>
    </source>
</evidence>
<keyword evidence="6" id="KW-1185">Reference proteome</keyword>
<comment type="subcellular location">
    <subcellularLocation>
        <location evidence="1">Membrane</location>
        <topology evidence="1">Multi-pass membrane protein</topology>
    </subcellularLocation>
</comment>
<reference evidence="6" key="1">
    <citation type="submission" date="2023-07" db="EMBL/GenBank/DDBJ databases">
        <authorList>
            <person name="Luz R."/>
            <person name="Cordeiro R."/>
            <person name="Fonseca A."/>
            <person name="Goncalves V."/>
        </authorList>
    </citation>
    <scope>NUCLEOTIDE SEQUENCE [LARGE SCALE GENOMIC DNA]</scope>
    <source>
        <strain evidence="6">BACA0444</strain>
    </source>
</reference>